<evidence type="ECO:0000313" key="2">
    <source>
        <dbReference type="EMBL" id="WMV14288.1"/>
    </source>
</evidence>
<dbReference type="Proteomes" id="UP001234989">
    <property type="component" value="Chromosome 2"/>
</dbReference>
<accession>A0AAF0TFE4</accession>
<gene>
    <name evidence="2" type="ORF">MTR67_007673</name>
</gene>
<protein>
    <submittedName>
        <fullName evidence="2">Uncharacterized protein</fullName>
    </submittedName>
</protein>
<organism evidence="2 3">
    <name type="scientific">Solanum verrucosum</name>
    <dbReference type="NCBI Taxonomy" id="315347"/>
    <lineage>
        <taxon>Eukaryota</taxon>
        <taxon>Viridiplantae</taxon>
        <taxon>Streptophyta</taxon>
        <taxon>Embryophyta</taxon>
        <taxon>Tracheophyta</taxon>
        <taxon>Spermatophyta</taxon>
        <taxon>Magnoliopsida</taxon>
        <taxon>eudicotyledons</taxon>
        <taxon>Gunneridae</taxon>
        <taxon>Pentapetalae</taxon>
        <taxon>asterids</taxon>
        <taxon>lamiids</taxon>
        <taxon>Solanales</taxon>
        <taxon>Solanaceae</taxon>
        <taxon>Solanoideae</taxon>
        <taxon>Solaneae</taxon>
        <taxon>Solanum</taxon>
    </lineage>
</organism>
<keyword evidence="3" id="KW-1185">Reference proteome</keyword>
<sequence>MYLGSKRLGTTPRDHPNGPRGGPEPLAKQAAKATCKKLMGGACPCRGLAPPRAKNMVRIADSSVLKFKLQKLVGTRPRRGLVSQRNL</sequence>
<name>A0AAF0TFE4_SOLVR</name>
<feature type="region of interest" description="Disordered" evidence="1">
    <location>
        <begin position="1"/>
        <end position="29"/>
    </location>
</feature>
<proteinExistence type="predicted"/>
<dbReference type="EMBL" id="CP133613">
    <property type="protein sequence ID" value="WMV14288.1"/>
    <property type="molecule type" value="Genomic_DNA"/>
</dbReference>
<reference evidence="2" key="1">
    <citation type="submission" date="2023-08" db="EMBL/GenBank/DDBJ databases">
        <title>A de novo genome assembly of Solanum verrucosum Schlechtendal, a Mexican diploid species geographically isolated from the other diploid A-genome species in potato relatives.</title>
        <authorList>
            <person name="Hosaka K."/>
        </authorList>
    </citation>
    <scope>NUCLEOTIDE SEQUENCE</scope>
    <source>
        <tissue evidence="2">Young leaves</tissue>
    </source>
</reference>
<evidence type="ECO:0000256" key="1">
    <source>
        <dbReference type="SAM" id="MobiDB-lite"/>
    </source>
</evidence>
<evidence type="ECO:0000313" key="3">
    <source>
        <dbReference type="Proteomes" id="UP001234989"/>
    </source>
</evidence>
<dbReference type="AlphaFoldDB" id="A0AAF0TFE4"/>